<reference evidence="2 3" key="1">
    <citation type="submission" date="2017-08" db="EMBL/GenBank/DDBJ databases">
        <title>Infants hospitalized years apart are colonized by the same room-sourced microbial strains.</title>
        <authorList>
            <person name="Brooks B."/>
            <person name="Olm M.R."/>
            <person name="Firek B.A."/>
            <person name="Baker R."/>
            <person name="Thomas B.C."/>
            <person name="Morowitz M.J."/>
            <person name="Banfield J.F."/>
        </authorList>
    </citation>
    <scope>NUCLEOTIDE SEQUENCE [LARGE SCALE GENOMIC DNA]</scope>
    <source>
        <strain evidence="2">S2_018_000_R2_104</strain>
    </source>
</reference>
<evidence type="ECO:0000313" key="3">
    <source>
        <dbReference type="Proteomes" id="UP000249557"/>
    </source>
</evidence>
<accession>A0A2W4ZWT5</accession>
<gene>
    <name evidence="2" type="ORF">DI626_08095</name>
</gene>
<dbReference type="Proteomes" id="UP000249557">
    <property type="component" value="Unassembled WGS sequence"/>
</dbReference>
<evidence type="ECO:0000313" key="2">
    <source>
        <dbReference type="EMBL" id="PZO84679.1"/>
    </source>
</evidence>
<evidence type="ECO:0008006" key="4">
    <source>
        <dbReference type="Google" id="ProtNLM"/>
    </source>
</evidence>
<feature type="transmembrane region" description="Helical" evidence="1">
    <location>
        <begin position="146"/>
        <end position="168"/>
    </location>
</feature>
<evidence type="ECO:0000256" key="1">
    <source>
        <dbReference type="SAM" id="Phobius"/>
    </source>
</evidence>
<feature type="transmembrane region" description="Helical" evidence="1">
    <location>
        <begin position="274"/>
        <end position="293"/>
    </location>
</feature>
<feature type="transmembrane region" description="Helical" evidence="1">
    <location>
        <begin position="180"/>
        <end position="202"/>
    </location>
</feature>
<comment type="caution">
    <text evidence="2">The sequence shown here is derived from an EMBL/GenBank/DDBJ whole genome shotgun (WGS) entry which is preliminary data.</text>
</comment>
<feature type="transmembrane region" description="Helical" evidence="1">
    <location>
        <begin position="6"/>
        <end position="24"/>
    </location>
</feature>
<feature type="transmembrane region" description="Helical" evidence="1">
    <location>
        <begin position="36"/>
        <end position="55"/>
    </location>
</feature>
<keyword evidence="1" id="KW-0812">Transmembrane</keyword>
<feature type="transmembrane region" description="Helical" evidence="1">
    <location>
        <begin position="90"/>
        <end position="109"/>
    </location>
</feature>
<keyword evidence="1" id="KW-1133">Transmembrane helix</keyword>
<name>A0A2W4ZWT5_9BACT</name>
<protein>
    <recommendedName>
        <fullName evidence="4">EamA domain-containing protein</fullName>
    </recommendedName>
</protein>
<dbReference type="EMBL" id="QFNK01000169">
    <property type="protein sequence ID" value="PZO84679.1"/>
    <property type="molecule type" value="Genomic_DNA"/>
</dbReference>
<sequence>MEFPLWAVFALLCAASSALVLILPERLKCDGFALAYWNKAAAFFFMIPLVIYSGLPGQWEFYALVATQAMLWVVSDVIFFRALPKVGAGVISRILPSSVIVTFFLWFAFDPPLLQEYLSTPVRSGLVCAALFGSVYFAMRLKKDPVSWAAIRMIWFVLFAAVIGPLMYKVVTKHTTIEQGPFAFVMFEAFIMVSVWSVFYAVKKPVSASVLFSRESLKGGAMVGAAMSVVSLSKFAAMHYVDNPGLVPAVKYLDAIIVMAYYRAIGKVEKADVIAGLGIVGCAVVIIIVKSLLLTY</sequence>
<proteinExistence type="predicted"/>
<keyword evidence="1" id="KW-0472">Membrane</keyword>
<feature type="transmembrane region" description="Helical" evidence="1">
    <location>
        <begin position="246"/>
        <end position="262"/>
    </location>
</feature>
<dbReference type="AlphaFoldDB" id="A0A2W4ZWT5"/>
<organism evidence="2 3">
    <name type="scientific">Micavibrio aeruginosavorus</name>
    <dbReference type="NCBI Taxonomy" id="349221"/>
    <lineage>
        <taxon>Bacteria</taxon>
        <taxon>Pseudomonadati</taxon>
        <taxon>Bdellovibrionota</taxon>
        <taxon>Bdellovibrionia</taxon>
        <taxon>Bdellovibrionales</taxon>
        <taxon>Pseudobdellovibrionaceae</taxon>
        <taxon>Micavibrio</taxon>
    </lineage>
</organism>
<feature type="transmembrane region" description="Helical" evidence="1">
    <location>
        <begin position="61"/>
        <end position="83"/>
    </location>
</feature>